<keyword evidence="2" id="KW-0416">Keratin</keyword>
<evidence type="ECO:0000256" key="1">
    <source>
        <dbReference type="ARBA" id="ARBA00022553"/>
    </source>
</evidence>
<evidence type="ECO:0000313" key="9">
    <source>
        <dbReference type="EMBL" id="KAJ3585800.1"/>
    </source>
</evidence>
<accession>A0A9Q0DF04</accession>
<keyword evidence="4 7" id="KW-0175">Coiled coil</keyword>
<comment type="caution">
    <text evidence="9">The sequence shown here is derived from an EMBL/GenBank/DDBJ whole genome shotgun (WGS) entry which is preliminary data.</text>
</comment>
<dbReference type="SMART" id="SM01391">
    <property type="entry name" value="Filament"/>
    <property type="match status" value="1"/>
</dbReference>
<dbReference type="InterPro" id="IPR039008">
    <property type="entry name" value="IF_rod_dom"/>
</dbReference>
<dbReference type="OrthoDB" id="2441647at2759"/>
<dbReference type="GO" id="GO:0045104">
    <property type="term" value="P:intermediate filament cytoskeleton organization"/>
    <property type="evidence" value="ECO:0007669"/>
    <property type="project" value="TreeGrafter"/>
</dbReference>
<reference evidence="9" key="1">
    <citation type="submission" date="2022-07" db="EMBL/GenBank/DDBJ databases">
        <title>Chromosome-level genome of Muraenolepis orangiensis.</title>
        <authorList>
            <person name="Kim J."/>
        </authorList>
    </citation>
    <scope>NUCLEOTIDE SEQUENCE</scope>
    <source>
        <strain evidence="9">KU_S4_2022</strain>
        <tissue evidence="9">Muscle</tissue>
    </source>
</reference>
<dbReference type="EMBL" id="JANIIK010000117">
    <property type="protein sequence ID" value="KAJ3585800.1"/>
    <property type="molecule type" value="Genomic_DNA"/>
</dbReference>
<dbReference type="Pfam" id="PF00038">
    <property type="entry name" value="Filament"/>
    <property type="match status" value="1"/>
</dbReference>
<dbReference type="Gene3D" id="1.20.5.1160">
    <property type="entry name" value="Vasodilator-stimulated phosphoprotein"/>
    <property type="match status" value="1"/>
</dbReference>
<keyword evidence="10" id="KW-1185">Reference proteome</keyword>
<gene>
    <name evidence="9" type="ORF">NHX12_012209</name>
</gene>
<evidence type="ECO:0000256" key="2">
    <source>
        <dbReference type="ARBA" id="ARBA00022744"/>
    </source>
</evidence>
<evidence type="ECO:0000313" key="10">
    <source>
        <dbReference type="Proteomes" id="UP001148018"/>
    </source>
</evidence>
<dbReference type="PANTHER" id="PTHR23239:SF349">
    <property type="entry name" value="KERATIN, TYPE I CYTOSKELETAL 18"/>
    <property type="match status" value="1"/>
</dbReference>
<dbReference type="PRINTS" id="PR01248">
    <property type="entry name" value="TYPE1KERATIN"/>
</dbReference>
<comment type="function">
    <text evidence="5">When phosphorylated, plays a role in filament reorganization.</text>
</comment>
<keyword evidence="3" id="KW-0403">Intermediate filament</keyword>
<name>A0A9Q0DF04_9TELE</name>
<evidence type="ECO:0000256" key="3">
    <source>
        <dbReference type="ARBA" id="ARBA00022754"/>
    </source>
</evidence>
<sequence>METLMKRNSAHLMGPMSLTSGEPLSLRANSRYAHSMSGGAGGSGIRISRSTSYGGQLSSGGGSYDYQFPGANSGSFTIFNMINGNAALSICCDNAHLAAEDFKIKLDYEMGMRQAVEADVARMRKMLDDTNMTSLHLEGDIESLKEELIKLTKYHKTDLAELRSHIGGRVEVDVDAPKGQDLTKIMEEMRDKYERVALKNQEEVKAWHDSQITVVQVEVAQNTTALKEANSCLSETRRRLQTMEIELQSILALKASLEATLREVEMRYNMEIEKYNEIILRLQAELTRLRDDTQQVKESSKTVQTKVVTVTQTLVDGKVVSESKDVQASEKVVSA</sequence>
<feature type="domain" description="IF rod" evidence="8">
    <location>
        <begin position="1"/>
        <end position="335"/>
    </location>
</feature>
<dbReference type="Gene3D" id="1.20.5.500">
    <property type="entry name" value="Single helix bin"/>
    <property type="match status" value="1"/>
</dbReference>
<evidence type="ECO:0000256" key="5">
    <source>
        <dbReference type="ARBA" id="ARBA00037340"/>
    </source>
</evidence>
<organism evidence="9 10">
    <name type="scientific">Muraenolepis orangiensis</name>
    <name type="common">Patagonian moray cod</name>
    <dbReference type="NCBI Taxonomy" id="630683"/>
    <lineage>
        <taxon>Eukaryota</taxon>
        <taxon>Metazoa</taxon>
        <taxon>Chordata</taxon>
        <taxon>Craniata</taxon>
        <taxon>Vertebrata</taxon>
        <taxon>Euteleostomi</taxon>
        <taxon>Actinopterygii</taxon>
        <taxon>Neopterygii</taxon>
        <taxon>Teleostei</taxon>
        <taxon>Neoteleostei</taxon>
        <taxon>Acanthomorphata</taxon>
        <taxon>Zeiogadaria</taxon>
        <taxon>Gadariae</taxon>
        <taxon>Gadiformes</taxon>
        <taxon>Muraenolepidoidei</taxon>
        <taxon>Muraenolepididae</taxon>
        <taxon>Muraenolepis</taxon>
    </lineage>
</organism>
<dbReference type="Proteomes" id="UP001148018">
    <property type="component" value="Unassembled WGS sequence"/>
</dbReference>
<comment type="subunit">
    <text evidence="6">Heterotetramer of two type I and two type II keratins. Keratin-18 associates with keratin-8.</text>
</comment>
<dbReference type="SUPFAM" id="SSF64593">
    <property type="entry name" value="Intermediate filament protein, coiled coil region"/>
    <property type="match status" value="1"/>
</dbReference>
<dbReference type="Gene3D" id="1.20.5.170">
    <property type="match status" value="1"/>
</dbReference>
<evidence type="ECO:0000259" key="8">
    <source>
        <dbReference type="PROSITE" id="PS51842"/>
    </source>
</evidence>
<dbReference type="PROSITE" id="PS51842">
    <property type="entry name" value="IF_ROD_2"/>
    <property type="match status" value="1"/>
</dbReference>
<dbReference type="GO" id="GO:0045095">
    <property type="term" value="C:keratin filament"/>
    <property type="evidence" value="ECO:0007669"/>
    <property type="project" value="TreeGrafter"/>
</dbReference>
<dbReference type="AlphaFoldDB" id="A0A9Q0DF04"/>
<evidence type="ECO:0000256" key="7">
    <source>
        <dbReference type="SAM" id="Coils"/>
    </source>
</evidence>
<dbReference type="GO" id="GO:0005198">
    <property type="term" value="F:structural molecule activity"/>
    <property type="evidence" value="ECO:0007669"/>
    <property type="project" value="InterPro"/>
</dbReference>
<protein>
    <recommendedName>
        <fullName evidence="8">IF rod domain-containing protein</fullName>
    </recommendedName>
</protein>
<evidence type="ECO:0000256" key="4">
    <source>
        <dbReference type="ARBA" id="ARBA00023054"/>
    </source>
</evidence>
<proteinExistence type="predicted"/>
<keyword evidence="1" id="KW-0597">Phosphoprotein</keyword>
<dbReference type="InterPro" id="IPR002957">
    <property type="entry name" value="Keratin_I"/>
</dbReference>
<dbReference type="PANTHER" id="PTHR23239">
    <property type="entry name" value="INTERMEDIATE FILAMENT"/>
    <property type="match status" value="1"/>
</dbReference>
<feature type="coiled-coil region" evidence="7">
    <location>
        <begin position="226"/>
        <end position="299"/>
    </location>
</feature>
<evidence type="ECO:0000256" key="6">
    <source>
        <dbReference type="ARBA" id="ARBA00038630"/>
    </source>
</evidence>